<evidence type="ECO:0000313" key="1">
    <source>
        <dbReference type="EMBL" id="EMB30812.1"/>
    </source>
</evidence>
<dbReference type="Proteomes" id="UP000011705">
    <property type="component" value="Chromosome"/>
</dbReference>
<comment type="caution">
    <text evidence="1">The sequence shown here is derived from an EMBL/GenBank/DDBJ whole genome shotgun (WGS) entry which is preliminary data.</text>
</comment>
<reference evidence="1" key="1">
    <citation type="submission" date="2012-01" db="EMBL/GenBank/DDBJ databases">
        <title>The Genome Sequence of Treponema denticola H-22.</title>
        <authorList>
            <consortium name="The Broad Institute Genome Sequencing Platform"/>
            <person name="Earl A."/>
            <person name="Ward D."/>
            <person name="Feldgarden M."/>
            <person name="Gevers D."/>
            <person name="Blanton J.M."/>
            <person name="Fenno C.J."/>
            <person name="Baranova O.V."/>
            <person name="Mathney J."/>
            <person name="Dewhirst F.E."/>
            <person name="Izard J."/>
            <person name="Young S.K."/>
            <person name="Zeng Q."/>
            <person name="Gargeya S."/>
            <person name="Fitzgerald M."/>
            <person name="Haas B."/>
            <person name="Abouelleil A."/>
            <person name="Alvarado L."/>
            <person name="Arachchi H.M."/>
            <person name="Berlin A."/>
            <person name="Chapman S.B."/>
            <person name="Gearin G."/>
            <person name="Goldberg J."/>
            <person name="Griggs A."/>
            <person name="Gujja S."/>
            <person name="Hansen M."/>
            <person name="Heiman D."/>
            <person name="Howarth C."/>
            <person name="Larimer J."/>
            <person name="Lui A."/>
            <person name="MacDonald P.J.P."/>
            <person name="McCowen C."/>
            <person name="Montmayeur A."/>
            <person name="Murphy C."/>
            <person name="Neiman D."/>
            <person name="Pearson M."/>
            <person name="Priest M."/>
            <person name="Roberts A."/>
            <person name="Saif S."/>
            <person name="Shea T."/>
            <person name="Sisk P."/>
            <person name="Stolte C."/>
            <person name="Sykes S."/>
            <person name="Wortman J."/>
            <person name="Nusbaum C."/>
            <person name="Birren B."/>
        </authorList>
    </citation>
    <scope>NUCLEOTIDE SEQUENCE [LARGE SCALE GENOMIC DNA]</scope>
    <source>
        <strain evidence="1">H-22</strain>
    </source>
</reference>
<dbReference type="GeneID" id="2739544"/>
<dbReference type="Pfam" id="PF26329">
    <property type="entry name" value="DUF8084"/>
    <property type="match status" value="1"/>
</dbReference>
<dbReference type="InterPro" id="IPR058397">
    <property type="entry name" value="DUF8084"/>
</dbReference>
<dbReference type="PATRIC" id="fig|999432.5.peg.2591"/>
<accession>A0A0E2EF14</accession>
<gene>
    <name evidence="1" type="ORF">HMPREF9726_02497</name>
</gene>
<organism evidence="1">
    <name type="scientific">Treponema denticola H-22</name>
    <dbReference type="NCBI Taxonomy" id="999432"/>
    <lineage>
        <taxon>Bacteria</taxon>
        <taxon>Pseudomonadati</taxon>
        <taxon>Spirochaetota</taxon>
        <taxon>Spirochaetia</taxon>
        <taxon>Spirochaetales</taxon>
        <taxon>Treponemataceae</taxon>
        <taxon>Treponema</taxon>
    </lineage>
</organism>
<dbReference type="AlphaFoldDB" id="A0A0E2EF14"/>
<dbReference type="HOGENOM" id="CLU_058631_0_0_12"/>
<protein>
    <submittedName>
        <fullName evidence="1">Uncharacterized protein</fullName>
    </submittedName>
</protein>
<dbReference type="EMBL" id="AGDV01000021">
    <property type="protein sequence ID" value="EMB30812.1"/>
    <property type="molecule type" value="Genomic_DNA"/>
</dbReference>
<proteinExistence type="predicted"/>
<name>A0A0E2EF14_TREDN</name>
<sequence length="389" mass="45390">MAASEKKRILDLPLKLILTQEGSTFFIKRNKKLLKFKLAGNIEEYGISLEKFIPETIQRLLLADYISKIEISKPEFVSSRQEVMDLSKLIVYSVLYKQYDDYIFKQILNSPVIKKWNRQNPASIIDEKTHINEKYLANVLQQNEEMIYEAKQEIVKPLFSFITKNNALSPEEKNIQLFLAEKFLNMMRPFTWFIITKFRMHKDFDLILKTIRTSLTEYMDKTKIAEYIALMLMELILSAENMNLRKEALILFPELDDPQEALFDPEIRRRLVAELEKKQELVFVSWKLGSGGVASIGTQGKLQITLYSKNEQSDAVRANLNDLKMADVDKNSLIDFYRALPEGSEDLNLGMYYISYLNDACEKVNVRFESSANRFEDTDLTVMNMSFMF</sequence>
<dbReference type="RefSeq" id="WP_002670701.1">
    <property type="nucleotide sequence ID" value="NZ_CM001795.1"/>
</dbReference>